<dbReference type="PANTHER" id="PTHR10362">
    <property type="entry name" value="HISTIDINE AMMONIA-LYASE"/>
    <property type="match status" value="1"/>
</dbReference>
<dbReference type="Gene3D" id="1.10.275.10">
    <property type="entry name" value="Fumarase/aspartase (N-terminal domain)"/>
    <property type="match status" value="1"/>
</dbReference>
<name>A0A963Z8L5_9PROT</name>
<evidence type="ECO:0000313" key="1">
    <source>
        <dbReference type="EMBL" id="MCB8883872.1"/>
    </source>
</evidence>
<evidence type="ECO:0000313" key="2">
    <source>
        <dbReference type="Proteomes" id="UP000721844"/>
    </source>
</evidence>
<sequence length="519" mass="53795">MLRLSFGGSLILAEQSTWGRHCREVRLDGPLTPAAIAAVARGARLTLSEGAAGRIRHARLIVEALSVQGIRGYGINTGVGALCDVLIDRPRQQALSRNILFSHAAGLGEALGRVETRAVMAAQIAGFAHGASGVRLDVVDALIDLLRADILPVIPSRGSVGYLTHAAAIGLVLIGAGEAMVGAERISGAQAMARIGRTPLVLEAKEGLSLVNGTPCATGLASVALDRLQRLLDWADAAAALTYENLGAQAGTFDAVTLALRKSDGLQRVGQAMRHWLADSAMLAGRLGSRTQDPLSLRAVPHVHGAARDAFVAAEAVVIRELQSVTDNPAVGGTPEAPVVRSEAHAVATGLALALDALAPAAAELAAISERRTDRLVNPLVSGLPAFLAAEGGVFSGYMIAQYTAAALVAENRRLSLPASLDGGITSALQEDMLPHSTPAALKLLSILDNLRDVLAIELLTAAQAYDCQPGVALAPATAALRGAIRAMVPTYADDRPMSGDIVRLRDLLERSPYEVAGG</sequence>
<gene>
    <name evidence="1" type="ORF">ACELLULO517_26735</name>
</gene>
<accession>A0A963Z8L5</accession>
<dbReference type="Pfam" id="PF00221">
    <property type="entry name" value="Lyase_aromatic"/>
    <property type="match status" value="1"/>
</dbReference>
<dbReference type="CDD" id="cd00332">
    <property type="entry name" value="PAL-HAL"/>
    <property type="match status" value="1"/>
</dbReference>
<protein>
    <submittedName>
        <fullName evidence="1">Histidine ammonia-lyase</fullName>
    </submittedName>
</protein>
<dbReference type="Proteomes" id="UP000721844">
    <property type="component" value="Unassembled WGS sequence"/>
</dbReference>
<dbReference type="GO" id="GO:0016841">
    <property type="term" value="F:ammonia-lyase activity"/>
    <property type="evidence" value="ECO:0007669"/>
    <property type="project" value="UniProtKB-ARBA"/>
</dbReference>
<dbReference type="InterPro" id="IPR024083">
    <property type="entry name" value="Fumarase/histidase_N"/>
</dbReference>
<dbReference type="InterPro" id="IPR001106">
    <property type="entry name" value="Aromatic_Lyase"/>
</dbReference>
<keyword evidence="2" id="KW-1185">Reference proteome</keyword>
<dbReference type="AlphaFoldDB" id="A0A963Z8L5"/>
<dbReference type="EMBL" id="JAESVA010000017">
    <property type="protein sequence ID" value="MCB8883872.1"/>
    <property type="molecule type" value="Genomic_DNA"/>
</dbReference>
<reference evidence="1 2" key="1">
    <citation type="journal article" date="2021" name="Microorganisms">
        <title>Acidisoma silvae sp. nov. and Acidisomacellulosilytica sp. nov., Two Acidophilic Bacteria Isolated from Decaying Wood, Hydrolyzing Cellulose and Producing Poly-3-hydroxybutyrate.</title>
        <authorList>
            <person name="Mieszkin S."/>
            <person name="Pouder E."/>
            <person name="Uroz S."/>
            <person name="Simon-Colin C."/>
            <person name="Alain K."/>
        </authorList>
    </citation>
    <scope>NUCLEOTIDE SEQUENCE [LARGE SCALE GENOMIC DNA]</scope>
    <source>
        <strain evidence="1 2">HW T5.17</strain>
    </source>
</reference>
<dbReference type="SUPFAM" id="SSF48557">
    <property type="entry name" value="L-aspartase-like"/>
    <property type="match status" value="1"/>
</dbReference>
<comment type="caution">
    <text evidence="1">The sequence shown here is derived from an EMBL/GenBank/DDBJ whole genome shotgun (WGS) entry which is preliminary data.</text>
</comment>
<dbReference type="Gene3D" id="1.20.200.10">
    <property type="entry name" value="Fumarase/aspartase (Central domain)"/>
    <property type="match status" value="1"/>
</dbReference>
<dbReference type="InterPro" id="IPR008948">
    <property type="entry name" value="L-Aspartase-like"/>
</dbReference>
<organism evidence="1 2">
    <name type="scientific">Acidisoma cellulosilyticum</name>
    <dbReference type="NCBI Taxonomy" id="2802395"/>
    <lineage>
        <taxon>Bacteria</taxon>
        <taxon>Pseudomonadati</taxon>
        <taxon>Pseudomonadota</taxon>
        <taxon>Alphaproteobacteria</taxon>
        <taxon>Acetobacterales</taxon>
        <taxon>Acidocellaceae</taxon>
        <taxon>Acidisoma</taxon>
    </lineage>
</organism>
<proteinExistence type="predicted"/>